<gene>
    <name evidence="3" type="ORF">THAOC_12158</name>
</gene>
<organism evidence="3 4">
    <name type="scientific">Thalassiosira oceanica</name>
    <name type="common">Marine diatom</name>
    <dbReference type="NCBI Taxonomy" id="159749"/>
    <lineage>
        <taxon>Eukaryota</taxon>
        <taxon>Sar</taxon>
        <taxon>Stramenopiles</taxon>
        <taxon>Ochrophyta</taxon>
        <taxon>Bacillariophyta</taxon>
        <taxon>Coscinodiscophyceae</taxon>
        <taxon>Thalassiosirophycidae</taxon>
        <taxon>Thalassiosirales</taxon>
        <taxon>Thalassiosiraceae</taxon>
        <taxon>Thalassiosira</taxon>
    </lineage>
</organism>
<feature type="compositionally biased region" description="Polar residues" evidence="1">
    <location>
        <begin position="935"/>
        <end position="952"/>
    </location>
</feature>
<dbReference type="eggNOG" id="ENOG502S03Y">
    <property type="taxonomic scope" value="Eukaryota"/>
</dbReference>
<feature type="compositionally biased region" description="Basic residues" evidence="1">
    <location>
        <begin position="910"/>
        <end position="922"/>
    </location>
</feature>
<feature type="region of interest" description="Disordered" evidence="1">
    <location>
        <begin position="768"/>
        <end position="957"/>
    </location>
</feature>
<reference evidence="3 4" key="1">
    <citation type="journal article" date="2012" name="Genome Biol.">
        <title>Genome and low-iron response of an oceanic diatom adapted to chronic iron limitation.</title>
        <authorList>
            <person name="Lommer M."/>
            <person name="Specht M."/>
            <person name="Roy A.S."/>
            <person name="Kraemer L."/>
            <person name="Andreson R."/>
            <person name="Gutowska M.A."/>
            <person name="Wolf J."/>
            <person name="Bergner S.V."/>
            <person name="Schilhabel M.B."/>
            <person name="Klostermeier U.C."/>
            <person name="Beiko R.G."/>
            <person name="Rosenstiel P."/>
            <person name="Hippler M."/>
            <person name="Laroche J."/>
        </authorList>
    </citation>
    <scope>NUCLEOTIDE SEQUENCE [LARGE SCALE GENOMIC DNA]</scope>
    <source>
        <strain evidence="3 4">CCMP1005</strain>
    </source>
</reference>
<evidence type="ECO:0000313" key="3">
    <source>
        <dbReference type="EMBL" id="EJK66875.1"/>
    </source>
</evidence>
<name>K0SNC5_THAOC</name>
<feature type="compositionally biased region" description="Polar residues" evidence="1">
    <location>
        <begin position="358"/>
        <end position="370"/>
    </location>
</feature>
<dbReference type="Proteomes" id="UP000266841">
    <property type="component" value="Unassembled WGS sequence"/>
</dbReference>
<protein>
    <submittedName>
        <fullName evidence="3">Uncharacterized protein</fullName>
    </submittedName>
</protein>
<feature type="transmembrane region" description="Helical" evidence="2">
    <location>
        <begin position="974"/>
        <end position="997"/>
    </location>
</feature>
<proteinExistence type="predicted"/>
<evidence type="ECO:0000256" key="2">
    <source>
        <dbReference type="SAM" id="Phobius"/>
    </source>
</evidence>
<comment type="caution">
    <text evidence="3">The sequence shown here is derived from an EMBL/GenBank/DDBJ whole genome shotgun (WGS) entry which is preliminary data.</text>
</comment>
<dbReference type="AlphaFoldDB" id="K0SNC5"/>
<accession>K0SNC5</accession>
<keyword evidence="2" id="KW-0812">Transmembrane</keyword>
<sequence length="1010" mass="111487">MEGIQRMSNEARQHGEGTLYDGDRELTWALYQQFNKWFLAEGTEEGIFAAAFSKDTSTFAIRPVFSSPAIRELAEYAIISMPWDGNRRYFKEASGLPPHVIMFAYQKQLMESVEAIPQRIEQILDRRQMMSNMSVEDIAELIARGPRFQGIANDIRAVRESVAALAANGVRQGRTGQTANAAPANFAPPAQNFRLLRQYRHASDGKERRVPPNWKFPNLSLQLTYQYWHCGNENEHLPPMKYLSNSDVNFLGKRAGTTLSEIRRVMEMIDERVRSQSLAVGGTLAQVNTAYNVGESAILDALDDDTPSGRPRNVCRMKVSTVSLTGEMVAGYPGVDSGGHLMSRVAWREEPRLPTRESWLTTLGDSQTDSIEPARSDHSSSADQLQDRTSKGDCSNVYNRVVEARMVSGLAASIRSSDESSTFDLGHQDANSIRATIKEAFEEPFPVTKMIRITFIVGGGKLSRSKYDSKCGQVVTAALNNLGFVEDRGASCVNECAGCFKSQHDTGKNIFTVVVFPRIEVLVSTASSGGSHDEDDDNLIPTNSPGYKMAVAPLTTFKNLLSTYVPTYLEKKACQQTLDGLRELEQAIESKMMNGNPLDSAEQSFYDSACDLKEKHSYVQKEASKHVDDGRLTAGEKDYILELNENRIKALMSEKSSATTAERLKKALARKQQLQKISPVDSEQYPPPLRYEANIRALRKKVMPLCAIEDNAKGRLMTLAETRAVTEKEELETEIAQLEEASCGWFEDEESFTARVEASRKKFVSQFGRSKRSGGGVSSGRARMTGSKGNEGVSKWILPGEKPKSRWGEVAAGGKKKAKGGAVFSAMMMDDSSSDEESDDDEVEVVTAPARPNLDEKSNVRAPKQKQVDDNSWEFVTNKRGKEAAASSRAKQVDDDPVTVQPTTSGEGKKKSKKKKKKKKPKQSAEPDEEGAASSRETVPVNTASSANQPVASSGGDGKGMTLGGSLIMFWNSFLYPLISIIINLFWIILSCAWSFVGGNKKKAKKKKNY</sequence>
<evidence type="ECO:0000256" key="1">
    <source>
        <dbReference type="SAM" id="MobiDB-lite"/>
    </source>
</evidence>
<keyword evidence="2" id="KW-0472">Membrane</keyword>
<feature type="compositionally biased region" description="Acidic residues" evidence="1">
    <location>
        <begin position="832"/>
        <end position="844"/>
    </location>
</feature>
<dbReference type="EMBL" id="AGNL01014095">
    <property type="protein sequence ID" value="EJK66875.1"/>
    <property type="molecule type" value="Genomic_DNA"/>
</dbReference>
<keyword evidence="2" id="KW-1133">Transmembrane helix</keyword>
<feature type="region of interest" description="Disordered" evidence="1">
    <location>
        <begin position="357"/>
        <end position="392"/>
    </location>
</feature>
<dbReference type="OrthoDB" id="496479at2759"/>
<keyword evidence="4" id="KW-1185">Reference proteome</keyword>
<evidence type="ECO:0000313" key="4">
    <source>
        <dbReference type="Proteomes" id="UP000266841"/>
    </source>
</evidence>
<feature type="compositionally biased region" description="Basic and acidic residues" evidence="1">
    <location>
        <begin position="372"/>
        <end position="391"/>
    </location>
</feature>